<accession>A0A6A6D2W6</accession>
<dbReference type="InterPro" id="IPR029032">
    <property type="entry name" value="AhpD-like"/>
</dbReference>
<dbReference type="Proteomes" id="UP000799537">
    <property type="component" value="Unassembled WGS sequence"/>
</dbReference>
<dbReference type="Gene3D" id="1.20.1290.10">
    <property type="entry name" value="AhpD-like"/>
    <property type="match status" value="1"/>
</dbReference>
<dbReference type="PANTHER" id="PTHR28180">
    <property type="entry name" value="CONSERVED MITOCHONDRIAL PROTEIN-RELATED"/>
    <property type="match status" value="1"/>
</dbReference>
<protein>
    <recommendedName>
        <fullName evidence="3">Carboxymuconolactone decarboxylase-like domain-containing protein</fullName>
    </recommendedName>
</protein>
<keyword evidence="2" id="KW-1185">Reference proteome</keyword>
<reference evidence="1" key="1">
    <citation type="journal article" date="2020" name="Stud. Mycol.">
        <title>101 Dothideomycetes genomes: a test case for predicting lifestyles and emergence of pathogens.</title>
        <authorList>
            <person name="Haridas S."/>
            <person name="Albert R."/>
            <person name="Binder M."/>
            <person name="Bloem J."/>
            <person name="Labutti K."/>
            <person name="Salamov A."/>
            <person name="Andreopoulos B."/>
            <person name="Baker S."/>
            <person name="Barry K."/>
            <person name="Bills G."/>
            <person name="Bluhm B."/>
            <person name="Cannon C."/>
            <person name="Castanera R."/>
            <person name="Culley D."/>
            <person name="Daum C."/>
            <person name="Ezra D."/>
            <person name="Gonzalez J."/>
            <person name="Henrissat B."/>
            <person name="Kuo A."/>
            <person name="Liang C."/>
            <person name="Lipzen A."/>
            <person name="Lutzoni F."/>
            <person name="Magnuson J."/>
            <person name="Mondo S."/>
            <person name="Nolan M."/>
            <person name="Ohm R."/>
            <person name="Pangilinan J."/>
            <person name="Park H.-J."/>
            <person name="Ramirez L."/>
            <person name="Alfaro M."/>
            <person name="Sun H."/>
            <person name="Tritt A."/>
            <person name="Yoshinaga Y."/>
            <person name="Zwiers L.-H."/>
            <person name="Turgeon B."/>
            <person name="Goodwin S."/>
            <person name="Spatafora J."/>
            <person name="Crous P."/>
            <person name="Grigoriev I."/>
        </authorList>
    </citation>
    <scope>NUCLEOTIDE SEQUENCE</scope>
    <source>
        <strain evidence="1">ATCC 36951</strain>
    </source>
</reference>
<gene>
    <name evidence="1" type="ORF">M409DRAFT_61853</name>
</gene>
<name>A0A6A6D2W6_ZASCE</name>
<dbReference type="EMBL" id="ML993579">
    <property type="protein sequence ID" value="KAF2173453.1"/>
    <property type="molecule type" value="Genomic_DNA"/>
</dbReference>
<proteinExistence type="predicted"/>
<sequence>MSLIDLLAEFKEKEGESDILKANWYTIATTALAASSAGQEVVKLYRFATKDLDLEKQKLVQRRIKEAVIKTSVLYGGPKALHALFPLFKDLKEEEIDSYGPRYESLNDPNAADNRKEKGRRFFEKLWTPAAAQANLDFNKKYAPDLYLMTLNSLEWYVSEDAILNFVETELVNAAALTCSNCPMQAMWHTRGIVRHGGTIEQARFAQEVALKIAEMYGAKTGEITTVDEIDFDDEGSHAEMPEG</sequence>
<evidence type="ECO:0000313" key="2">
    <source>
        <dbReference type="Proteomes" id="UP000799537"/>
    </source>
</evidence>
<dbReference type="RefSeq" id="XP_033674342.1">
    <property type="nucleotide sequence ID" value="XM_033814911.1"/>
</dbReference>
<dbReference type="OrthoDB" id="5537330at2759"/>
<evidence type="ECO:0000313" key="1">
    <source>
        <dbReference type="EMBL" id="KAF2173453.1"/>
    </source>
</evidence>
<dbReference type="SUPFAM" id="SSF69118">
    <property type="entry name" value="AhpD-like"/>
    <property type="match status" value="1"/>
</dbReference>
<dbReference type="AlphaFoldDB" id="A0A6A6D2W6"/>
<organism evidence="1 2">
    <name type="scientific">Zasmidium cellare ATCC 36951</name>
    <dbReference type="NCBI Taxonomy" id="1080233"/>
    <lineage>
        <taxon>Eukaryota</taxon>
        <taxon>Fungi</taxon>
        <taxon>Dikarya</taxon>
        <taxon>Ascomycota</taxon>
        <taxon>Pezizomycotina</taxon>
        <taxon>Dothideomycetes</taxon>
        <taxon>Dothideomycetidae</taxon>
        <taxon>Mycosphaerellales</taxon>
        <taxon>Mycosphaerellaceae</taxon>
        <taxon>Zasmidium</taxon>
    </lineage>
</organism>
<evidence type="ECO:0008006" key="3">
    <source>
        <dbReference type="Google" id="ProtNLM"/>
    </source>
</evidence>
<dbReference type="GeneID" id="54568183"/>
<dbReference type="InterPro" id="IPR052999">
    <property type="entry name" value="PTS1_Protein"/>
</dbReference>